<reference evidence="2 3" key="1">
    <citation type="submission" date="2019-09" db="EMBL/GenBank/DDBJ databases">
        <title>Genomes of family Cryomorphaceae.</title>
        <authorList>
            <person name="Bowman J.P."/>
        </authorList>
    </citation>
    <scope>NUCLEOTIDE SEQUENCE [LARGE SCALE GENOMIC DNA]</scope>
    <source>
        <strain evidence="2 3">LMG 25704</strain>
    </source>
</reference>
<proteinExistence type="predicted"/>
<dbReference type="GO" id="GO:0002949">
    <property type="term" value="P:tRNA threonylcarbamoyladenosine modification"/>
    <property type="evidence" value="ECO:0007669"/>
    <property type="project" value="InterPro"/>
</dbReference>
<dbReference type="InterPro" id="IPR022496">
    <property type="entry name" value="T6A_TsaB"/>
</dbReference>
<evidence type="ECO:0000313" key="2">
    <source>
        <dbReference type="EMBL" id="KAB2813774.1"/>
    </source>
</evidence>
<accession>A0A6N6RJC7</accession>
<evidence type="ECO:0000259" key="1">
    <source>
        <dbReference type="Pfam" id="PF00814"/>
    </source>
</evidence>
<dbReference type="RefSeq" id="WP_151666976.1">
    <property type="nucleotide sequence ID" value="NZ_WBVO01000003.1"/>
</dbReference>
<feature type="domain" description="Gcp-like" evidence="1">
    <location>
        <begin position="38"/>
        <end position="146"/>
    </location>
</feature>
<comment type="caution">
    <text evidence="2">The sequence shown here is derived from an EMBL/GenBank/DDBJ whole genome shotgun (WGS) entry which is preliminary data.</text>
</comment>
<dbReference type="EMBL" id="WBVO01000003">
    <property type="protein sequence ID" value="KAB2813774.1"/>
    <property type="molecule type" value="Genomic_DNA"/>
</dbReference>
<organism evidence="2 3">
    <name type="scientific">Phaeocystidibacter luteus</name>
    <dbReference type="NCBI Taxonomy" id="911197"/>
    <lineage>
        <taxon>Bacteria</taxon>
        <taxon>Pseudomonadati</taxon>
        <taxon>Bacteroidota</taxon>
        <taxon>Flavobacteriia</taxon>
        <taxon>Flavobacteriales</taxon>
        <taxon>Phaeocystidibacteraceae</taxon>
        <taxon>Phaeocystidibacter</taxon>
    </lineage>
</organism>
<keyword evidence="2" id="KW-0808">Transferase</keyword>
<dbReference type="PANTHER" id="PTHR11735">
    <property type="entry name" value="TRNA N6-ADENOSINE THREONYLCARBAMOYLTRANSFERASE"/>
    <property type="match status" value="1"/>
</dbReference>
<sequence>MTSTVLSIETSTLNCSVAIHQDGVLLSCVEESSSAYIHGEKLHLFIEQCAAEANIQLSDLTAVGVSKGPGSYTGLRIGVSAAKGLAFSLNIPLYSVDSLDVLANSEFLSRPKDSIILANIDARRMEIYGAFYEVDGTRITEISADIVEEDIYTSIHRGRKVELAGDAQEKLLEVLPSEIYAGSKSVFPSAKDMGSLIQAKIKAGREEDVAYFEPFYLKDFVAGKPRKSPLNL</sequence>
<dbReference type="AlphaFoldDB" id="A0A6N6RJC7"/>
<dbReference type="CDD" id="cd24032">
    <property type="entry name" value="ASKHA_NBD_TsaB"/>
    <property type="match status" value="1"/>
</dbReference>
<dbReference type="GO" id="GO:0005829">
    <property type="term" value="C:cytosol"/>
    <property type="evidence" value="ECO:0007669"/>
    <property type="project" value="TreeGrafter"/>
</dbReference>
<gene>
    <name evidence="2" type="primary">tsaB</name>
    <name evidence="2" type="ORF">F8C67_06340</name>
</gene>
<dbReference type="SUPFAM" id="SSF53067">
    <property type="entry name" value="Actin-like ATPase domain"/>
    <property type="match status" value="2"/>
</dbReference>
<dbReference type="OrthoDB" id="9784166at2"/>
<dbReference type="Gene3D" id="3.30.420.40">
    <property type="match status" value="2"/>
</dbReference>
<dbReference type="InterPro" id="IPR000905">
    <property type="entry name" value="Gcp-like_dom"/>
</dbReference>
<name>A0A6N6RJC7_9FLAO</name>
<protein>
    <submittedName>
        <fullName evidence="2">tRNA (Adenosine(37)-N6)-threonylcarbamoyltransferase complex dimerization subunit type 1 TsaB</fullName>
    </submittedName>
</protein>
<dbReference type="GO" id="GO:0016740">
    <property type="term" value="F:transferase activity"/>
    <property type="evidence" value="ECO:0007669"/>
    <property type="project" value="UniProtKB-KW"/>
</dbReference>
<keyword evidence="3" id="KW-1185">Reference proteome</keyword>
<dbReference type="Proteomes" id="UP000468650">
    <property type="component" value="Unassembled WGS sequence"/>
</dbReference>
<dbReference type="PANTHER" id="PTHR11735:SF11">
    <property type="entry name" value="TRNA THREONYLCARBAMOYLADENOSINE BIOSYNTHESIS PROTEIN TSAB"/>
    <property type="match status" value="1"/>
</dbReference>
<evidence type="ECO:0000313" key="3">
    <source>
        <dbReference type="Proteomes" id="UP000468650"/>
    </source>
</evidence>
<dbReference type="Pfam" id="PF00814">
    <property type="entry name" value="TsaD"/>
    <property type="match status" value="1"/>
</dbReference>
<dbReference type="NCBIfam" id="TIGR03725">
    <property type="entry name" value="T6A_YeaZ"/>
    <property type="match status" value="1"/>
</dbReference>
<dbReference type="InterPro" id="IPR043129">
    <property type="entry name" value="ATPase_NBD"/>
</dbReference>